<dbReference type="GO" id="GO:0048364">
    <property type="term" value="P:root development"/>
    <property type="evidence" value="ECO:0007669"/>
    <property type="project" value="InterPro"/>
</dbReference>
<evidence type="ECO:0000313" key="2">
    <source>
        <dbReference type="EMBL" id="KAK7257958.1"/>
    </source>
</evidence>
<dbReference type="PANTHER" id="PTHR33070">
    <property type="entry name" value="OS06G0725500 PROTEIN"/>
    <property type="match status" value="1"/>
</dbReference>
<gene>
    <name evidence="2" type="ORF">RIF29_32309</name>
</gene>
<dbReference type="Proteomes" id="UP001372338">
    <property type="component" value="Unassembled WGS sequence"/>
</dbReference>
<evidence type="ECO:0000256" key="1">
    <source>
        <dbReference type="SAM" id="Coils"/>
    </source>
</evidence>
<evidence type="ECO:0000313" key="3">
    <source>
        <dbReference type="Proteomes" id="UP001372338"/>
    </source>
</evidence>
<comment type="caution">
    <text evidence="2">The sequence shown here is derived from an EMBL/GenBank/DDBJ whole genome shotgun (WGS) entry which is preliminary data.</text>
</comment>
<dbReference type="PANTHER" id="PTHR33070:SF129">
    <property type="entry name" value="DUF241 DOMAIN PROTEIN"/>
    <property type="match status" value="1"/>
</dbReference>
<protein>
    <submittedName>
        <fullName evidence="2">Uncharacterized protein</fullName>
    </submittedName>
</protein>
<accession>A0AAN9EQ71</accession>
<proteinExistence type="predicted"/>
<reference evidence="2 3" key="1">
    <citation type="submission" date="2024-01" db="EMBL/GenBank/DDBJ databases">
        <title>The genomes of 5 underutilized Papilionoideae crops provide insights into root nodulation and disease resistanc.</title>
        <authorList>
            <person name="Yuan L."/>
        </authorList>
    </citation>
    <scope>NUCLEOTIDE SEQUENCE [LARGE SCALE GENOMIC DNA]</scope>
    <source>
        <strain evidence="2">ZHUSHIDOU_FW_LH</strain>
        <tissue evidence="2">Leaf</tissue>
    </source>
</reference>
<dbReference type="GO" id="GO:0048367">
    <property type="term" value="P:shoot system development"/>
    <property type="evidence" value="ECO:0007669"/>
    <property type="project" value="InterPro"/>
</dbReference>
<dbReference type="EMBL" id="JAYWIO010000006">
    <property type="protein sequence ID" value="KAK7257958.1"/>
    <property type="molecule type" value="Genomic_DNA"/>
</dbReference>
<keyword evidence="1" id="KW-0175">Coiled coil</keyword>
<organism evidence="2 3">
    <name type="scientific">Crotalaria pallida</name>
    <name type="common">Smooth rattlebox</name>
    <name type="synonym">Crotalaria striata</name>
    <dbReference type="NCBI Taxonomy" id="3830"/>
    <lineage>
        <taxon>Eukaryota</taxon>
        <taxon>Viridiplantae</taxon>
        <taxon>Streptophyta</taxon>
        <taxon>Embryophyta</taxon>
        <taxon>Tracheophyta</taxon>
        <taxon>Spermatophyta</taxon>
        <taxon>Magnoliopsida</taxon>
        <taxon>eudicotyledons</taxon>
        <taxon>Gunneridae</taxon>
        <taxon>Pentapetalae</taxon>
        <taxon>rosids</taxon>
        <taxon>fabids</taxon>
        <taxon>Fabales</taxon>
        <taxon>Fabaceae</taxon>
        <taxon>Papilionoideae</taxon>
        <taxon>50 kb inversion clade</taxon>
        <taxon>genistoids sensu lato</taxon>
        <taxon>core genistoids</taxon>
        <taxon>Crotalarieae</taxon>
        <taxon>Crotalaria</taxon>
    </lineage>
</organism>
<dbReference type="InterPro" id="IPR004320">
    <property type="entry name" value="BPS1_pln"/>
</dbReference>
<feature type="coiled-coil region" evidence="1">
    <location>
        <begin position="108"/>
        <end position="135"/>
    </location>
</feature>
<name>A0AAN9EQ71_CROPI</name>
<keyword evidence="3" id="KW-1185">Reference proteome</keyword>
<dbReference type="Pfam" id="PF03087">
    <property type="entry name" value="BPS1"/>
    <property type="match status" value="1"/>
</dbReference>
<sequence length="257" mass="28847">MHLDSKATTLSTSSSISHKLDGLHDLHDCTDKLLQLPTEQQALAQEGSGKCADDLLEGSLRLLDICTTAKDSLMQSKQSMGELRSIIRRRRGDETVFTIARAKYLTSRKMMKKTIRKALENLKAIKNEITSSSSNKDNNTFSMLKEAEEITLSSLESLLLFISDRNGGSKQSRWSTISKFVQPKRVACDSLESNTNEFQLVDASLQSLSSHEPSTIENFQSHVENLEMCINDLEIGVEQLSRKLVRNRVSLLNIFNH</sequence>
<dbReference type="AlphaFoldDB" id="A0AAN9EQ71"/>